<feature type="region of interest" description="Disordered" evidence="1">
    <location>
        <begin position="66"/>
        <end position="100"/>
    </location>
</feature>
<dbReference type="AlphaFoldDB" id="A0AAV9C3W0"/>
<name>A0AAV9C3W0_ACOCL</name>
<comment type="caution">
    <text evidence="2">The sequence shown here is derived from an EMBL/GenBank/DDBJ whole genome shotgun (WGS) entry which is preliminary data.</text>
</comment>
<dbReference type="Proteomes" id="UP001180020">
    <property type="component" value="Unassembled WGS sequence"/>
</dbReference>
<dbReference type="EMBL" id="JAUJYO010000021">
    <property type="protein sequence ID" value="KAK1283081.1"/>
    <property type="molecule type" value="Genomic_DNA"/>
</dbReference>
<accession>A0AAV9C3W0</accession>
<evidence type="ECO:0000256" key="1">
    <source>
        <dbReference type="SAM" id="MobiDB-lite"/>
    </source>
</evidence>
<proteinExistence type="predicted"/>
<evidence type="ECO:0000313" key="2">
    <source>
        <dbReference type="EMBL" id="KAK1283081.1"/>
    </source>
</evidence>
<gene>
    <name evidence="2" type="ORF">QJS10_CPB21g01096</name>
</gene>
<reference evidence="2" key="2">
    <citation type="submission" date="2023-06" db="EMBL/GenBank/DDBJ databases">
        <authorList>
            <person name="Ma L."/>
            <person name="Liu K.-W."/>
            <person name="Li Z."/>
            <person name="Hsiao Y.-Y."/>
            <person name="Qi Y."/>
            <person name="Fu T."/>
            <person name="Tang G."/>
            <person name="Zhang D."/>
            <person name="Sun W.-H."/>
            <person name="Liu D.-K."/>
            <person name="Li Y."/>
            <person name="Chen G.-Z."/>
            <person name="Liu X.-D."/>
            <person name="Liao X.-Y."/>
            <person name="Jiang Y.-T."/>
            <person name="Yu X."/>
            <person name="Hao Y."/>
            <person name="Huang J."/>
            <person name="Zhao X.-W."/>
            <person name="Ke S."/>
            <person name="Chen Y.-Y."/>
            <person name="Wu W.-L."/>
            <person name="Hsu J.-L."/>
            <person name="Lin Y.-F."/>
            <person name="Huang M.-D."/>
            <person name="Li C.-Y."/>
            <person name="Huang L."/>
            <person name="Wang Z.-W."/>
            <person name="Zhao X."/>
            <person name="Zhong W.-Y."/>
            <person name="Peng D.-H."/>
            <person name="Ahmad S."/>
            <person name="Lan S."/>
            <person name="Zhang J.-S."/>
            <person name="Tsai W.-C."/>
            <person name="Van De Peer Y."/>
            <person name="Liu Z.-J."/>
        </authorList>
    </citation>
    <scope>NUCLEOTIDE SEQUENCE</scope>
    <source>
        <strain evidence="2">CP</strain>
        <tissue evidence="2">Leaves</tissue>
    </source>
</reference>
<sequence>MVTNQWVMEMLKEAAWVVPKKARGTKNKWSGMDVEASSGGANQGHANIGILRAQSHIGDSNIHIHLPNQNEKSFDDQGGSITPQERPSQRGDMWTIPRIS</sequence>
<reference evidence="2" key="1">
    <citation type="journal article" date="2023" name="Nat. Commun.">
        <title>Diploid and tetraploid genomes of Acorus and the evolution of monocots.</title>
        <authorList>
            <person name="Ma L."/>
            <person name="Liu K.W."/>
            <person name="Li Z."/>
            <person name="Hsiao Y.Y."/>
            <person name="Qi Y."/>
            <person name="Fu T."/>
            <person name="Tang G.D."/>
            <person name="Zhang D."/>
            <person name="Sun W.H."/>
            <person name="Liu D.K."/>
            <person name="Li Y."/>
            <person name="Chen G.Z."/>
            <person name="Liu X.D."/>
            <person name="Liao X.Y."/>
            <person name="Jiang Y.T."/>
            <person name="Yu X."/>
            <person name="Hao Y."/>
            <person name="Huang J."/>
            <person name="Zhao X.W."/>
            <person name="Ke S."/>
            <person name="Chen Y.Y."/>
            <person name="Wu W.L."/>
            <person name="Hsu J.L."/>
            <person name="Lin Y.F."/>
            <person name="Huang M.D."/>
            <person name="Li C.Y."/>
            <person name="Huang L."/>
            <person name="Wang Z.W."/>
            <person name="Zhao X."/>
            <person name="Zhong W.Y."/>
            <person name="Peng D.H."/>
            <person name="Ahmad S."/>
            <person name="Lan S."/>
            <person name="Zhang J.S."/>
            <person name="Tsai W.C."/>
            <person name="Van de Peer Y."/>
            <person name="Liu Z.J."/>
        </authorList>
    </citation>
    <scope>NUCLEOTIDE SEQUENCE</scope>
    <source>
        <strain evidence="2">CP</strain>
    </source>
</reference>
<evidence type="ECO:0000313" key="3">
    <source>
        <dbReference type="Proteomes" id="UP001180020"/>
    </source>
</evidence>
<protein>
    <submittedName>
        <fullName evidence="2">Uncharacterized protein</fullName>
    </submittedName>
</protein>
<keyword evidence="3" id="KW-1185">Reference proteome</keyword>
<organism evidence="2 3">
    <name type="scientific">Acorus calamus</name>
    <name type="common">Sweet flag</name>
    <dbReference type="NCBI Taxonomy" id="4465"/>
    <lineage>
        <taxon>Eukaryota</taxon>
        <taxon>Viridiplantae</taxon>
        <taxon>Streptophyta</taxon>
        <taxon>Embryophyta</taxon>
        <taxon>Tracheophyta</taxon>
        <taxon>Spermatophyta</taxon>
        <taxon>Magnoliopsida</taxon>
        <taxon>Liliopsida</taxon>
        <taxon>Acoraceae</taxon>
        <taxon>Acorus</taxon>
    </lineage>
</organism>